<gene>
    <name evidence="1" type="ORF">SIAM614_04715</name>
</gene>
<dbReference type="Proteomes" id="UP000004848">
    <property type="component" value="Unassembled WGS sequence"/>
</dbReference>
<reference evidence="1 2" key="1">
    <citation type="submission" date="2006-05" db="EMBL/GenBank/DDBJ databases">
        <authorList>
            <person name="King G."/>
            <person name="Ferriera S."/>
            <person name="Johnson J."/>
            <person name="Kravitz S."/>
            <person name="Beeson K."/>
            <person name="Sutton G."/>
            <person name="Rogers Y.-H."/>
            <person name="Friedman R."/>
            <person name="Frazier M."/>
            <person name="Venter J.C."/>
        </authorList>
    </citation>
    <scope>NUCLEOTIDE SEQUENCE [LARGE SCALE GENOMIC DNA]</scope>
    <source>
        <strain evidence="2">ATCC 25650 / DSM 13394 / JCM 20685 / NBRC 16684 / NCIMB 2208 / IAM 12614 / B1</strain>
    </source>
</reference>
<name>A0NSA6_ROSAI</name>
<evidence type="ECO:0000313" key="2">
    <source>
        <dbReference type="Proteomes" id="UP000004848"/>
    </source>
</evidence>
<dbReference type="eggNOG" id="ENOG50346UU">
    <property type="taxonomic scope" value="Bacteria"/>
</dbReference>
<sequence>MEAGMSFRNSLFSKTLNIALTGLALGALALPLSQKAAAEECSQSVETVWLDTYSVEADAQGACGSAEISIAVFNQSGGIEYQASFDQNDLFGFYGVETLSDMQAALLDWVSGYTDVATSAKLPVWPEGAEGPQAGEFPFYAEEGVTREIYERARQEDRPMVCFIQGTESQLCLVKNPTSGALESIGVQTFPG</sequence>
<dbReference type="AlphaFoldDB" id="A0NSA6"/>
<accession>A0NSA6</accession>
<comment type="caution">
    <text evidence="1">The sequence shown here is derived from an EMBL/GenBank/DDBJ whole genome shotgun (WGS) entry which is preliminary data.</text>
</comment>
<dbReference type="EMBL" id="AAUW01000006">
    <property type="protein sequence ID" value="EAV44435.1"/>
    <property type="molecule type" value="Genomic_DNA"/>
</dbReference>
<organism evidence="1 2">
    <name type="scientific">Roseibium aggregatum (strain ATCC 25650 / DSM 13394 / JCM 20685 / NBRC 16684 / NCIMB 2208 / IAM 12614 / B1)</name>
    <name type="common">Stappia aggregata</name>
    <dbReference type="NCBI Taxonomy" id="384765"/>
    <lineage>
        <taxon>Bacteria</taxon>
        <taxon>Pseudomonadati</taxon>
        <taxon>Pseudomonadota</taxon>
        <taxon>Alphaproteobacteria</taxon>
        <taxon>Hyphomicrobiales</taxon>
        <taxon>Stappiaceae</taxon>
        <taxon>Roseibium</taxon>
    </lineage>
</organism>
<proteinExistence type="predicted"/>
<evidence type="ECO:0000313" key="1">
    <source>
        <dbReference type="EMBL" id="EAV44435.1"/>
    </source>
</evidence>
<protein>
    <submittedName>
        <fullName evidence="1">Uncharacterized protein</fullName>
    </submittedName>
</protein>